<evidence type="ECO:0000313" key="3">
    <source>
        <dbReference type="Proteomes" id="UP000184346"/>
    </source>
</evidence>
<protein>
    <submittedName>
        <fullName evidence="2">Uncharacterized conserved protein YeaO, DUF488 family</fullName>
    </submittedName>
</protein>
<gene>
    <name evidence="2" type="ORF">SAMN02745148_01260</name>
</gene>
<dbReference type="Pfam" id="PF22752">
    <property type="entry name" value="DUF488-N3i"/>
    <property type="match status" value="1"/>
</dbReference>
<dbReference type="AlphaFoldDB" id="A0A1M4WZ57"/>
<accession>A0A1M4WZ57</accession>
<evidence type="ECO:0000313" key="2">
    <source>
        <dbReference type="EMBL" id="SHE86417.1"/>
    </source>
</evidence>
<proteinExistence type="predicted"/>
<dbReference type="Proteomes" id="UP000184346">
    <property type="component" value="Unassembled WGS sequence"/>
</dbReference>
<organism evidence="2 3">
    <name type="scientific">Modicisalibacter ilicicola DSM 19980</name>
    <dbReference type="NCBI Taxonomy" id="1121942"/>
    <lineage>
        <taxon>Bacteria</taxon>
        <taxon>Pseudomonadati</taxon>
        <taxon>Pseudomonadota</taxon>
        <taxon>Gammaproteobacteria</taxon>
        <taxon>Oceanospirillales</taxon>
        <taxon>Halomonadaceae</taxon>
        <taxon>Modicisalibacter</taxon>
    </lineage>
</organism>
<reference evidence="2 3" key="1">
    <citation type="submission" date="2016-11" db="EMBL/GenBank/DDBJ databases">
        <authorList>
            <person name="Jaros S."/>
            <person name="Januszkiewicz K."/>
            <person name="Wedrychowicz H."/>
        </authorList>
    </citation>
    <scope>NUCLEOTIDE SEQUENCE [LARGE SCALE GENOMIC DNA]</scope>
    <source>
        <strain evidence="2 3">DSM 19980</strain>
    </source>
</reference>
<dbReference type="InterPro" id="IPR052552">
    <property type="entry name" value="YeaO-like"/>
</dbReference>
<feature type="region of interest" description="Disordered" evidence="1">
    <location>
        <begin position="122"/>
        <end position="144"/>
    </location>
</feature>
<dbReference type="PANTHER" id="PTHR36849">
    <property type="entry name" value="CYTOPLASMIC PROTEIN-RELATED"/>
    <property type="match status" value="1"/>
</dbReference>
<keyword evidence="3" id="KW-1185">Reference proteome</keyword>
<sequence length="144" mass="16889">MHDIRLKRIYSEIDPEDGARVLVDRLWPRGKRRDTLSLTDWYRDASPSNTLRRQWQQGEISHAVFIRRYRWEMTDAEGCLVPLMRWCRQGRLTLLSGARNLEQSHLPVLRDAILEALAEEDRQADGPGLSSSPCYAEQFTQRHK</sequence>
<dbReference type="RefSeq" id="WP_072820896.1">
    <property type="nucleotide sequence ID" value="NZ_FQUJ01000005.1"/>
</dbReference>
<name>A0A1M4WZ57_9GAMM</name>
<dbReference type="EMBL" id="FQUJ01000005">
    <property type="protein sequence ID" value="SHE86417.1"/>
    <property type="molecule type" value="Genomic_DNA"/>
</dbReference>
<dbReference type="PANTHER" id="PTHR36849:SF1">
    <property type="entry name" value="CYTOPLASMIC PROTEIN"/>
    <property type="match status" value="1"/>
</dbReference>
<dbReference type="OrthoDB" id="9790745at2"/>
<evidence type="ECO:0000256" key="1">
    <source>
        <dbReference type="SAM" id="MobiDB-lite"/>
    </source>
</evidence>
<dbReference type="STRING" id="1121942.SAMN02745148_01260"/>